<keyword evidence="4" id="KW-1185">Reference proteome</keyword>
<gene>
    <name evidence="3" type="ORF">FUA23_03680</name>
</gene>
<feature type="signal peptide" evidence="1">
    <location>
        <begin position="1"/>
        <end position="18"/>
    </location>
</feature>
<dbReference type="EMBL" id="VOXD01000004">
    <property type="protein sequence ID" value="TXF90910.1"/>
    <property type="molecule type" value="Genomic_DNA"/>
</dbReference>
<sequence length="266" mass="29133">MKYLFLFLLSFSSFLLGAQPEHRVAVGKKTIEIEEVDNLMIIGHDEDDLKISRKGGSREMDEKNKGMRKISANGKVDNTGFGLSSQGFDDKVVISQVGKGNGTIILYVPNTAVVKVTQSTHRGGDLEVDNFSGELDVTMMYHKVNLSNVYGPAAVNTVYGGIDATYSSGPPAEDLHLHSTYGAVDITLPKNVKADLRLSTSYGDMYTDFDVEVETEPLKTSTDSLAYHHEDHRSNSRDGLTGSLNGGGTLISLRSTYQDVYLRKLK</sequence>
<accession>A0A5C7FWU8</accession>
<dbReference type="RefSeq" id="WP_147929368.1">
    <property type="nucleotide sequence ID" value="NZ_VOXD01000004.1"/>
</dbReference>
<feature type="domain" description="DUF4097" evidence="2">
    <location>
        <begin position="124"/>
        <end position="223"/>
    </location>
</feature>
<evidence type="ECO:0000313" key="4">
    <source>
        <dbReference type="Proteomes" id="UP000321907"/>
    </source>
</evidence>
<proteinExistence type="predicted"/>
<evidence type="ECO:0000313" key="3">
    <source>
        <dbReference type="EMBL" id="TXF90910.1"/>
    </source>
</evidence>
<protein>
    <submittedName>
        <fullName evidence="3">DUF4097 domain-containing protein</fullName>
    </submittedName>
</protein>
<dbReference type="Proteomes" id="UP000321907">
    <property type="component" value="Unassembled WGS sequence"/>
</dbReference>
<keyword evidence="1" id="KW-0732">Signal</keyword>
<dbReference type="OrthoDB" id="1115882at2"/>
<dbReference type="Pfam" id="PF13349">
    <property type="entry name" value="DUF4097"/>
    <property type="match status" value="1"/>
</dbReference>
<dbReference type="AlphaFoldDB" id="A0A5C7FWU8"/>
<dbReference type="InterPro" id="IPR025164">
    <property type="entry name" value="Toastrack_DUF4097"/>
</dbReference>
<feature type="chain" id="PRO_5022840424" evidence="1">
    <location>
        <begin position="19"/>
        <end position="266"/>
    </location>
</feature>
<evidence type="ECO:0000259" key="2">
    <source>
        <dbReference type="Pfam" id="PF13349"/>
    </source>
</evidence>
<comment type="caution">
    <text evidence="3">The sequence shown here is derived from an EMBL/GenBank/DDBJ whole genome shotgun (WGS) entry which is preliminary data.</text>
</comment>
<organism evidence="3 4">
    <name type="scientific">Neolewinella aurantiaca</name>
    <dbReference type="NCBI Taxonomy" id="2602767"/>
    <lineage>
        <taxon>Bacteria</taxon>
        <taxon>Pseudomonadati</taxon>
        <taxon>Bacteroidota</taxon>
        <taxon>Saprospiria</taxon>
        <taxon>Saprospirales</taxon>
        <taxon>Lewinellaceae</taxon>
        <taxon>Neolewinella</taxon>
    </lineage>
</organism>
<reference evidence="3 4" key="1">
    <citation type="submission" date="2019-08" db="EMBL/GenBank/DDBJ databases">
        <title>Lewinella sp. strain SSH13 Genome sequencing and assembly.</title>
        <authorList>
            <person name="Kim I."/>
        </authorList>
    </citation>
    <scope>NUCLEOTIDE SEQUENCE [LARGE SCALE GENOMIC DNA]</scope>
    <source>
        <strain evidence="3 4">SSH13</strain>
    </source>
</reference>
<evidence type="ECO:0000256" key="1">
    <source>
        <dbReference type="SAM" id="SignalP"/>
    </source>
</evidence>
<name>A0A5C7FWU8_9BACT</name>